<evidence type="ECO:0000256" key="1">
    <source>
        <dbReference type="SAM" id="Phobius"/>
    </source>
</evidence>
<sequence length="197" mass="22354">MKSKVIFENRFFELLCYSGIVVDTSCRSSTSVSGGGFDYVSIQSQTHETLEFFLVDDEGGEASFKFYDWDFSARVGHHVKVYGLFDKRKNRGEYVMLHNSNLGESTPKYSNIKSVIRNKFMFLSALFILIVIFGLPIFMKYIVIPVIGLLPFVGPFLQKALTPFIVILLISVCIIFKIISYNTFKLIKKALLADING</sequence>
<dbReference type="Proteomes" id="UP001057296">
    <property type="component" value="Chromosome"/>
</dbReference>
<organism evidence="2 3">
    <name type="scientific">Neisseria subflava</name>
    <dbReference type="NCBI Taxonomy" id="28449"/>
    <lineage>
        <taxon>Bacteria</taxon>
        <taxon>Pseudomonadati</taxon>
        <taxon>Pseudomonadota</taxon>
        <taxon>Betaproteobacteria</taxon>
        <taxon>Neisseriales</taxon>
        <taxon>Neisseriaceae</taxon>
        <taxon>Neisseria</taxon>
    </lineage>
</organism>
<reference evidence="2" key="1">
    <citation type="submission" date="2021-04" db="EMBL/GenBank/DDBJ databases">
        <title>Characterizing Neisseria spp. as novel respiratory pathobionts in bronchiectasis.</title>
        <authorList>
            <person name="Li L."/>
            <person name="Mac Aogain M."/>
            <person name="Xu T."/>
            <person name="Jaggi T.K."/>
            <person name="Chan L.Y."/>
            <person name="Keir H.R."/>
            <person name="Dicker A.J."/>
            <person name="Qu J."/>
            <person name="Liu Y."/>
            <person name="Chen H.S."/>
            <person name="Koh M.S."/>
            <person name="Ong T.H."/>
            <person name="Lim A.Y.H."/>
            <person name="Abisheganaden J."/>
            <person name="Low T.B."/>
            <person name="Oliver B.G."/>
            <person name="Tan N.S."/>
            <person name="Fang M."/>
            <person name="Chalmers J.D."/>
            <person name="Chotirmall S.H."/>
        </authorList>
    </citation>
    <scope>NUCLEOTIDE SEQUENCE</scope>
    <source>
        <strain evidence="2">TT0077</strain>
    </source>
</reference>
<feature type="transmembrane region" description="Helical" evidence="1">
    <location>
        <begin position="120"/>
        <end position="148"/>
    </location>
</feature>
<keyword evidence="1" id="KW-0812">Transmembrane</keyword>
<evidence type="ECO:0000313" key="2">
    <source>
        <dbReference type="EMBL" id="UTG69603.1"/>
    </source>
</evidence>
<evidence type="ECO:0000313" key="3">
    <source>
        <dbReference type="Proteomes" id="UP001057296"/>
    </source>
</evidence>
<feature type="transmembrane region" description="Helical" evidence="1">
    <location>
        <begin position="160"/>
        <end position="179"/>
    </location>
</feature>
<keyword evidence="1" id="KW-0472">Membrane</keyword>
<accession>A0A9X9N123</accession>
<gene>
    <name evidence="2" type="ORF">KCG54_10625</name>
</gene>
<proteinExistence type="predicted"/>
<dbReference type="RefSeq" id="WP_254324146.1">
    <property type="nucleotide sequence ID" value="NZ_CP073115.1"/>
</dbReference>
<protein>
    <submittedName>
        <fullName evidence="2">Uncharacterized protein</fullName>
    </submittedName>
</protein>
<dbReference type="AlphaFoldDB" id="A0A9X9N123"/>
<dbReference type="EMBL" id="CP073115">
    <property type="protein sequence ID" value="UTG69603.1"/>
    <property type="molecule type" value="Genomic_DNA"/>
</dbReference>
<keyword evidence="1" id="KW-1133">Transmembrane helix</keyword>
<name>A0A9X9N123_NEISU</name>